<sequence>MPIGAANELLDPVHYHSNGHKDTALSMQQPDLGPCVPSAISLEMLHPPCHPVCRLVPAWLKTCEESSIVKICKMTLAPSVLVSKLILMVHHRPSSRASCRYFFSSLFPKFHDILRLYP</sequence>
<gene>
    <name evidence="1" type="ORF">CSSPTR1EN2_LOCUS15876</name>
</gene>
<protein>
    <submittedName>
        <fullName evidence="1">Uncharacterized protein</fullName>
    </submittedName>
</protein>
<reference evidence="1" key="1">
    <citation type="submission" date="2024-02" db="EMBL/GenBank/DDBJ databases">
        <authorList>
            <consortium name="ELIXIR-Norway"/>
            <consortium name="Elixir Norway"/>
        </authorList>
    </citation>
    <scope>NUCLEOTIDE SEQUENCE</scope>
</reference>
<keyword evidence="2" id="KW-1185">Reference proteome</keyword>
<organism evidence="1 2">
    <name type="scientific">Sphagnum troendelagicum</name>
    <dbReference type="NCBI Taxonomy" id="128251"/>
    <lineage>
        <taxon>Eukaryota</taxon>
        <taxon>Viridiplantae</taxon>
        <taxon>Streptophyta</taxon>
        <taxon>Embryophyta</taxon>
        <taxon>Bryophyta</taxon>
        <taxon>Sphagnophytina</taxon>
        <taxon>Sphagnopsida</taxon>
        <taxon>Sphagnales</taxon>
        <taxon>Sphagnaceae</taxon>
        <taxon>Sphagnum</taxon>
    </lineage>
</organism>
<dbReference type="EMBL" id="OZ019895">
    <property type="protein sequence ID" value="CAK9221278.1"/>
    <property type="molecule type" value="Genomic_DNA"/>
</dbReference>
<evidence type="ECO:0000313" key="1">
    <source>
        <dbReference type="EMBL" id="CAK9221278.1"/>
    </source>
</evidence>
<name>A0ABP0UHL0_9BRYO</name>
<evidence type="ECO:0000313" key="2">
    <source>
        <dbReference type="Proteomes" id="UP001497512"/>
    </source>
</evidence>
<accession>A0ABP0UHL0</accession>
<proteinExistence type="predicted"/>
<dbReference type="Proteomes" id="UP001497512">
    <property type="component" value="Chromosome 3"/>
</dbReference>